<dbReference type="AlphaFoldDB" id="A0A7I8KT68"/>
<gene>
    <name evidence="1" type="ORF">SI8410_08011214</name>
</gene>
<evidence type="ECO:0000313" key="2">
    <source>
        <dbReference type="Proteomes" id="UP000663760"/>
    </source>
</evidence>
<reference evidence="1" key="1">
    <citation type="submission" date="2020-02" db="EMBL/GenBank/DDBJ databases">
        <authorList>
            <person name="Scholz U."/>
            <person name="Mascher M."/>
            <person name="Fiebig A."/>
        </authorList>
    </citation>
    <scope>NUCLEOTIDE SEQUENCE</scope>
</reference>
<sequence>MEYLPAPEKTHAAGKPSAAAAAAAAAAEQMKIVLLLTSSGSHLLAALLAGWEEADGDPCRWPGVSYNNVAGFAYSRVVVLTISAKNQCEFLGFSYLTADWPKIQHIPSITKKKIKSNSLPRMFDFGIDAFE</sequence>
<evidence type="ECO:0000313" key="1">
    <source>
        <dbReference type="EMBL" id="CAA7400536.1"/>
    </source>
</evidence>
<protein>
    <submittedName>
        <fullName evidence="1">Uncharacterized protein</fullName>
    </submittedName>
</protein>
<dbReference type="EMBL" id="LR746271">
    <property type="protein sequence ID" value="CAA7400536.1"/>
    <property type="molecule type" value="Genomic_DNA"/>
</dbReference>
<keyword evidence="2" id="KW-1185">Reference proteome</keyword>
<organism evidence="1 2">
    <name type="scientific">Spirodela intermedia</name>
    <name type="common">Intermediate duckweed</name>
    <dbReference type="NCBI Taxonomy" id="51605"/>
    <lineage>
        <taxon>Eukaryota</taxon>
        <taxon>Viridiplantae</taxon>
        <taxon>Streptophyta</taxon>
        <taxon>Embryophyta</taxon>
        <taxon>Tracheophyta</taxon>
        <taxon>Spermatophyta</taxon>
        <taxon>Magnoliopsida</taxon>
        <taxon>Liliopsida</taxon>
        <taxon>Araceae</taxon>
        <taxon>Lemnoideae</taxon>
        <taxon>Spirodela</taxon>
    </lineage>
</organism>
<accession>A0A7I8KT68</accession>
<name>A0A7I8KT68_SPIIN</name>
<dbReference type="Proteomes" id="UP000663760">
    <property type="component" value="Chromosome 8"/>
</dbReference>
<proteinExistence type="predicted"/>